<gene>
    <name evidence="1" type="ORF">ACFQ4B_11075</name>
</gene>
<evidence type="ECO:0000313" key="2">
    <source>
        <dbReference type="Proteomes" id="UP001597180"/>
    </source>
</evidence>
<dbReference type="InterPro" id="IPR045425">
    <property type="entry name" value="DUF6508"/>
</dbReference>
<organism evidence="1 2">
    <name type="scientific">Paenibacillus vulneris</name>
    <dbReference type="NCBI Taxonomy" id="1133364"/>
    <lineage>
        <taxon>Bacteria</taxon>
        <taxon>Bacillati</taxon>
        <taxon>Bacillota</taxon>
        <taxon>Bacilli</taxon>
        <taxon>Bacillales</taxon>
        <taxon>Paenibacillaceae</taxon>
        <taxon>Paenibacillus</taxon>
    </lineage>
</organism>
<accession>A0ABW3UM68</accession>
<sequence>MINQMSDTEVEMQDHQPYKALLHFLPYFKSNSSKYALSDNGSWDPFLYDQTVLDFVKTISETQMLLQFDWMSWQAEANSYFDHIERIRTADMLVIRKLFTTIVRADRYNGGFYASMIDRGVIIALLEQLSSLLDKDERSFTAEQP</sequence>
<keyword evidence="2" id="KW-1185">Reference proteome</keyword>
<dbReference type="Proteomes" id="UP001597180">
    <property type="component" value="Unassembled WGS sequence"/>
</dbReference>
<name>A0ABW3UM68_9BACL</name>
<dbReference type="EMBL" id="JBHTLU010000013">
    <property type="protein sequence ID" value="MFD1220665.1"/>
    <property type="molecule type" value="Genomic_DNA"/>
</dbReference>
<protein>
    <submittedName>
        <fullName evidence="1">DUF6508 domain-containing protein</fullName>
    </submittedName>
</protein>
<proteinExistence type="predicted"/>
<dbReference type="Pfam" id="PF20118">
    <property type="entry name" value="DUF6508"/>
    <property type="match status" value="1"/>
</dbReference>
<reference evidence="2" key="1">
    <citation type="journal article" date="2019" name="Int. J. Syst. Evol. Microbiol.">
        <title>The Global Catalogue of Microorganisms (GCM) 10K type strain sequencing project: providing services to taxonomists for standard genome sequencing and annotation.</title>
        <authorList>
            <consortium name="The Broad Institute Genomics Platform"/>
            <consortium name="The Broad Institute Genome Sequencing Center for Infectious Disease"/>
            <person name="Wu L."/>
            <person name="Ma J."/>
        </authorList>
    </citation>
    <scope>NUCLEOTIDE SEQUENCE [LARGE SCALE GENOMIC DNA]</scope>
    <source>
        <strain evidence="2">CCUG 53270</strain>
    </source>
</reference>
<evidence type="ECO:0000313" key="1">
    <source>
        <dbReference type="EMBL" id="MFD1220665.1"/>
    </source>
</evidence>
<comment type="caution">
    <text evidence="1">The sequence shown here is derived from an EMBL/GenBank/DDBJ whole genome shotgun (WGS) entry which is preliminary data.</text>
</comment>
<dbReference type="RefSeq" id="WP_345587247.1">
    <property type="nucleotide sequence ID" value="NZ_BAABJG010000006.1"/>
</dbReference>